<sequence>MVTSIARHEYPTDNAVEGVAVLNETVDWILERLERSDVARAQALSTMVTRAKSHCALDPMAGNIESWEAWVAAMQTGSALFAAATAAEDSVACRIAGESRTIPAIGPQTYTDAGNWVSSFYLALICREQERLNQLARVPIRLLRESGAVYDEYIYAWVDALQRYWLGEPEVMERLVQAFDGTSPQAAQVADSETLLKILYPPLELFHRFLLKEHEKFNQALVDALTWHKEYWTGDEARAMSSAGLVALGPLALACLAREAGIPIEVESEYLPKALLEHVWAGALDT</sequence>
<proteinExistence type="predicted"/>
<keyword evidence="2" id="KW-1185">Reference proteome</keyword>
<name>A0ABW7QH17_9ACTN</name>
<protein>
    <submittedName>
        <fullName evidence="1">Immunity 49 family protein</fullName>
    </submittedName>
</protein>
<accession>A0ABW7QH17</accession>
<organism evidence="1 2">
    <name type="scientific">Streptomyces longisporoflavus</name>
    <dbReference type="NCBI Taxonomy" id="28044"/>
    <lineage>
        <taxon>Bacteria</taxon>
        <taxon>Bacillati</taxon>
        <taxon>Actinomycetota</taxon>
        <taxon>Actinomycetes</taxon>
        <taxon>Kitasatosporales</taxon>
        <taxon>Streptomycetaceae</taxon>
        <taxon>Streptomyces</taxon>
    </lineage>
</organism>
<dbReference type="Proteomes" id="UP001610818">
    <property type="component" value="Unassembled WGS sequence"/>
</dbReference>
<evidence type="ECO:0000313" key="2">
    <source>
        <dbReference type="Proteomes" id="UP001610818"/>
    </source>
</evidence>
<reference evidence="1 2" key="1">
    <citation type="submission" date="2024-10" db="EMBL/GenBank/DDBJ databases">
        <title>The Natural Products Discovery Center: Release of the First 8490 Sequenced Strains for Exploring Actinobacteria Biosynthetic Diversity.</title>
        <authorList>
            <person name="Kalkreuter E."/>
            <person name="Kautsar S.A."/>
            <person name="Yang D."/>
            <person name="Bader C.D."/>
            <person name="Teijaro C.N."/>
            <person name="Fluegel L."/>
            <person name="Davis C.M."/>
            <person name="Simpson J.R."/>
            <person name="Lauterbach L."/>
            <person name="Steele A.D."/>
            <person name="Gui C."/>
            <person name="Meng S."/>
            <person name="Li G."/>
            <person name="Viehrig K."/>
            <person name="Ye F."/>
            <person name="Su P."/>
            <person name="Kiefer A.F."/>
            <person name="Nichols A."/>
            <person name="Cepeda A.J."/>
            <person name="Yan W."/>
            <person name="Fan B."/>
            <person name="Jiang Y."/>
            <person name="Adhikari A."/>
            <person name="Zheng C.-J."/>
            <person name="Schuster L."/>
            <person name="Cowan T.M."/>
            <person name="Smanski M.J."/>
            <person name="Chevrette M.G."/>
            <person name="De Carvalho L.P.S."/>
            <person name="Shen B."/>
        </authorList>
    </citation>
    <scope>NUCLEOTIDE SEQUENCE [LARGE SCALE GENOMIC DNA]</scope>
    <source>
        <strain evidence="1 2">NPDC017990</strain>
    </source>
</reference>
<gene>
    <name evidence="1" type="ORF">ACH4F9_00620</name>
</gene>
<dbReference type="EMBL" id="JBIRGQ010000001">
    <property type="protein sequence ID" value="MFH8543495.1"/>
    <property type="molecule type" value="Genomic_DNA"/>
</dbReference>
<evidence type="ECO:0000313" key="1">
    <source>
        <dbReference type="EMBL" id="MFH8543495.1"/>
    </source>
</evidence>
<dbReference type="Pfam" id="PF15575">
    <property type="entry name" value="Imm49"/>
    <property type="match status" value="1"/>
</dbReference>
<comment type="caution">
    <text evidence="1">The sequence shown here is derived from an EMBL/GenBank/DDBJ whole genome shotgun (WGS) entry which is preliminary data.</text>
</comment>
<dbReference type="RefSeq" id="WP_397706761.1">
    <property type="nucleotide sequence ID" value="NZ_JBIRGN010000001.1"/>
</dbReference>
<dbReference type="InterPro" id="IPR029074">
    <property type="entry name" value="Imm49"/>
</dbReference>